<proteinExistence type="predicted"/>
<organism evidence="1 2">
    <name type="scientific">Nostoc sphaeroides CCNUC1</name>
    <dbReference type="NCBI Taxonomy" id="2653204"/>
    <lineage>
        <taxon>Bacteria</taxon>
        <taxon>Bacillati</taxon>
        <taxon>Cyanobacteriota</taxon>
        <taxon>Cyanophyceae</taxon>
        <taxon>Nostocales</taxon>
        <taxon>Nostocaceae</taxon>
        <taxon>Nostoc</taxon>
    </lineage>
</organism>
<dbReference type="KEGG" id="nsh:GXM_04420"/>
<dbReference type="EMBL" id="CP045226">
    <property type="protein sequence ID" value="QFS46939.1"/>
    <property type="molecule type" value="Genomic_DNA"/>
</dbReference>
<name>A0A5P8W4J8_9NOSO</name>
<evidence type="ECO:0000313" key="1">
    <source>
        <dbReference type="EMBL" id="QFS46939.1"/>
    </source>
</evidence>
<protein>
    <submittedName>
        <fullName evidence="1">Uncharacterized protein</fullName>
    </submittedName>
</protein>
<evidence type="ECO:0000313" key="2">
    <source>
        <dbReference type="Proteomes" id="UP000326678"/>
    </source>
</evidence>
<dbReference type="AlphaFoldDB" id="A0A5P8W4J8"/>
<keyword evidence="2" id="KW-1185">Reference proteome</keyword>
<reference evidence="1 2" key="1">
    <citation type="submission" date="2019-10" db="EMBL/GenBank/DDBJ databases">
        <title>Genomic and transcriptomic insights into the perfect genentic adaptation of a filamentous nitrogen-fixing cyanobacterium to rice fields.</title>
        <authorList>
            <person name="Chen Z."/>
        </authorList>
    </citation>
    <scope>NUCLEOTIDE SEQUENCE [LARGE SCALE GENOMIC DNA]</scope>
    <source>
        <strain evidence="1">CCNUC1</strain>
    </source>
</reference>
<gene>
    <name evidence="1" type="ORF">GXM_04420</name>
</gene>
<dbReference type="Proteomes" id="UP000326678">
    <property type="component" value="Chromosome Gxm1"/>
</dbReference>
<sequence>MQTGRGLKVNFWVEKLPATRKIHKLGWGNVLKAGNKKPYPLVKSITKQEKVTQ</sequence>
<accession>A0A5P8W4J8</accession>